<feature type="region of interest" description="Disordered" evidence="4">
    <location>
        <begin position="1"/>
        <end position="62"/>
    </location>
</feature>
<reference evidence="6 7" key="1">
    <citation type="submission" date="2013-07" db="EMBL/GenBank/DDBJ databases">
        <title>The Genome Sequence of Cryptococcus heveanensis BCC8398.</title>
        <authorList>
            <consortium name="The Broad Institute Genome Sequencing Platform"/>
            <person name="Cuomo C."/>
            <person name="Litvintseva A."/>
            <person name="Chen Y."/>
            <person name="Heitman J."/>
            <person name="Sun S."/>
            <person name="Springer D."/>
            <person name="Dromer F."/>
            <person name="Young S.K."/>
            <person name="Zeng Q."/>
            <person name="Gargeya S."/>
            <person name="Fitzgerald M."/>
            <person name="Abouelleil A."/>
            <person name="Alvarado L."/>
            <person name="Berlin A.M."/>
            <person name="Chapman S.B."/>
            <person name="Dewar J."/>
            <person name="Goldberg J."/>
            <person name="Griggs A."/>
            <person name="Gujja S."/>
            <person name="Hansen M."/>
            <person name="Howarth C."/>
            <person name="Imamovic A."/>
            <person name="Larimer J."/>
            <person name="McCowan C."/>
            <person name="Murphy C."/>
            <person name="Pearson M."/>
            <person name="Priest M."/>
            <person name="Roberts A."/>
            <person name="Saif S."/>
            <person name="Shea T."/>
            <person name="Sykes S."/>
            <person name="Wortman J."/>
            <person name="Nusbaum C."/>
            <person name="Birren B."/>
        </authorList>
    </citation>
    <scope>NUCLEOTIDE SEQUENCE [LARGE SCALE GENOMIC DNA]</scope>
    <source>
        <strain evidence="6 7">BCC8398</strain>
    </source>
</reference>
<dbReference type="GO" id="GO:0000981">
    <property type="term" value="F:DNA-binding transcription factor activity, RNA polymerase II-specific"/>
    <property type="evidence" value="ECO:0007669"/>
    <property type="project" value="InterPro"/>
</dbReference>
<feature type="region of interest" description="Disordered" evidence="4">
    <location>
        <begin position="420"/>
        <end position="466"/>
    </location>
</feature>
<dbReference type="InterPro" id="IPR007219">
    <property type="entry name" value="XnlR_reg_dom"/>
</dbReference>
<dbReference type="GO" id="GO:0005634">
    <property type="term" value="C:nucleus"/>
    <property type="evidence" value="ECO:0007669"/>
    <property type="project" value="UniProtKB-SubCell"/>
</dbReference>
<dbReference type="PROSITE" id="PS00463">
    <property type="entry name" value="ZN2_CY6_FUNGAL_1"/>
    <property type="match status" value="1"/>
</dbReference>
<dbReference type="GO" id="GO:0008270">
    <property type="term" value="F:zinc ion binding"/>
    <property type="evidence" value="ECO:0007669"/>
    <property type="project" value="InterPro"/>
</dbReference>
<feature type="compositionally biased region" description="Low complexity" evidence="4">
    <location>
        <begin position="509"/>
        <end position="522"/>
    </location>
</feature>
<dbReference type="Proteomes" id="UP000092666">
    <property type="component" value="Unassembled WGS sequence"/>
</dbReference>
<sequence>MNGLPPFANAAGLTPHRQPVTATATGTVPDGTQPLRGPNTHGQTSGPGAAGPSGEHRNFPQHSQATLPHQYNQFSLYPTPSIGIQQLASWTPGPSSSHHHHQQRPEPPFPAYNAPHLRSSPHGNAESTPQSSSPMTPRYEYGFHPPHGMGNQHDPTASISPPSSYNSWPRRRESMPEMTGNGAFHQFQPVRPIMADQMDSAGSDIGVFMHPSSEMQTPLPVASSSHLPSSAWQSPFTTYPPLQTATPASISARSRGSTFGSRTTDDEGGQGVSVATGPTASVDGDGSRPNTGEKGRGGNVGVGGKVTAKDFSKKPPKKATKVEASDEMMNVEHGEADDDDEKMDHRKRKRNRTIRSCVPCHNHKRKCDRKRPCGRCTALGLTGTCVYEIDETRDMNDPDVAEADRLRKRIAELEQVIRELRQKTPARGHATSASITTPGPAASSLRAASDTTGLSPDGSVDDNKQRRVIVDRFARFKLDEAKNAENSAAAGSSGKTTPSTLKSSTGNKQISSIAGSSQASSSLYTPANTDYKKETYQSFLLPGEEMSSDKSGRKIFLGALTGKSMLRRLRELTESKGEGDLLTVPEDVALTGVFPDIRKTFPFTTIWSHENFSEEIIGLLPNAEQAEMLWHAWEEEHSAYFHPFHMPTIRAEYTNFFSMSTEEKMNTPLASLALFLILCALGCVIRATSVELFGHPDPRVAQKEPKGPIVRDPKDLTCSRLQSELYLSASFHALRLCAFLANPTLRTLQCQILVAVYLLASERAADAWAHMGTLTKQAVALGLHKDPLSLDPNVSMRDAEVRRRTWWSIAGFDCMLCIFFDRPDETLSDVPGSAQQQFPPSHVMSNETTEQTYHTAYYQLTIPSFELLDRIFQVDKRFSRSIVYGWFSPPKDSPPPQEAEEAHRHTYQDALRLAQDISQWYSHLPDGMRFGQDDSPEYLLGSRTRKQLNQTLILSMKAWTLIMALHRPYLRFDPTAYPESTAICSEAAHHILRTYKSMSVTKSTLSWSFWTMPYRAFQAGAVCAFLAIRQPGTPLAAKCMADLRGAIRLFEDRLSNWNVTHPVQAGLCEGLVRLEKLVTAATQQQASPQHNSLDPARLSPFHMSPNTFGFSPTPQIEGLQMGTPLSHLQGFPSLAPNLPSANSGPMAHSSTSSSGTNNGSDSIRAETQRLNPSVYQAQIPDGALVPPLTGDFNGPEPLVLSTFWANMFGIKMKDEEEQSPSAPQSEAP</sequence>
<feature type="compositionally biased region" description="Polar residues" evidence="4">
    <location>
        <begin position="85"/>
        <end position="94"/>
    </location>
</feature>
<feature type="compositionally biased region" description="Polar residues" evidence="4">
    <location>
        <begin position="1104"/>
        <end position="1114"/>
    </location>
</feature>
<gene>
    <name evidence="6" type="ORF">I316_05358</name>
</gene>
<dbReference type="InterPro" id="IPR001138">
    <property type="entry name" value="Zn2Cys6_DnaBD"/>
</dbReference>
<evidence type="ECO:0000259" key="5">
    <source>
        <dbReference type="PROSITE" id="PS50048"/>
    </source>
</evidence>
<dbReference type="Pfam" id="PF00172">
    <property type="entry name" value="Zn_clus"/>
    <property type="match status" value="1"/>
</dbReference>
<dbReference type="EMBL" id="KI669506">
    <property type="protein sequence ID" value="OCF33020.1"/>
    <property type="molecule type" value="Genomic_DNA"/>
</dbReference>
<dbReference type="SMART" id="SM00066">
    <property type="entry name" value="GAL4"/>
    <property type="match status" value="1"/>
</dbReference>
<proteinExistence type="predicted"/>
<evidence type="ECO:0000256" key="1">
    <source>
        <dbReference type="ARBA" id="ARBA00004123"/>
    </source>
</evidence>
<evidence type="ECO:0000313" key="7">
    <source>
        <dbReference type="Proteomes" id="UP000092666"/>
    </source>
</evidence>
<accession>A0A1B9GPM0</accession>
<comment type="subcellular location">
    <subcellularLocation>
        <location evidence="1">Nucleus</location>
    </subcellularLocation>
</comment>
<dbReference type="PANTHER" id="PTHR31001">
    <property type="entry name" value="UNCHARACTERIZED TRANSCRIPTIONAL REGULATORY PROTEIN"/>
    <property type="match status" value="1"/>
</dbReference>
<dbReference type="Pfam" id="PF04082">
    <property type="entry name" value="Fungal_trans"/>
    <property type="match status" value="1"/>
</dbReference>
<dbReference type="SMART" id="SM00906">
    <property type="entry name" value="Fungal_trans"/>
    <property type="match status" value="1"/>
</dbReference>
<reference evidence="7" key="2">
    <citation type="submission" date="2013-12" db="EMBL/GenBank/DDBJ databases">
        <title>Evolution of pathogenesis and genome organization in the Tremellales.</title>
        <authorList>
            <person name="Cuomo C."/>
            <person name="Litvintseva A."/>
            <person name="Heitman J."/>
            <person name="Chen Y."/>
            <person name="Sun S."/>
            <person name="Springer D."/>
            <person name="Dromer F."/>
            <person name="Young S."/>
            <person name="Zeng Q."/>
            <person name="Chapman S."/>
            <person name="Gujja S."/>
            <person name="Saif S."/>
            <person name="Birren B."/>
        </authorList>
    </citation>
    <scope>NUCLEOTIDE SEQUENCE [LARGE SCALE GENOMIC DNA]</scope>
    <source>
        <strain evidence="7">BCC8398</strain>
    </source>
</reference>
<dbReference type="Gene3D" id="4.10.240.10">
    <property type="entry name" value="Zn(2)-C6 fungal-type DNA-binding domain"/>
    <property type="match status" value="1"/>
</dbReference>
<feature type="compositionally biased region" description="Low complexity" evidence="4">
    <location>
        <begin position="1149"/>
        <end position="1160"/>
    </location>
</feature>
<feature type="compositionally biased region" description="Polar residues" evidence="4">
    <location>
        <begin position="153"/>
        <end position="167"/>
    </location>
</feature>
<dbReference type="OrthoDB" id="2269373at2759"/>
<feature type="compositionally biased region" description="Polar residues" evidence="4">
    <location>
        <begin position="496"/>
        <end position="508"/>
    </location>
</feature>
<dbReference type="CDD" id="cd00067">
    <property type="entry name" value="GAL4"/>
    <property type="match status" value="1"/>
</dbReference>
<dbReference type="SUPFAM" id="SSF57701">
    <property type="entry name" value="Zn2/Cys6 DNA-binding domain"/>
    <property type="match status" value="1"/>
</dbReference>
<evidence type="ECO:0000256" key="3">
    <source>
        <dbReference type="ARBA" id="ARBA00023242"/>
    </source>
</evidence>
<feature type="region of interest" description="Disordered" evidence="4">
    <location>
        <begin position="85"/>
        <end position="176"/>
    </location>
</feature>
<feature type="compositionally biased region" description="Polar residues" evidence="4">
    <location>
        <begin position="121"/>
        <end position="135"/>
    </location>
</feature>
<evidence type="ECO:0000313" key="6">
    <source>
        <dbReference type="EMBL" id="OCF33020.1"/>
    </source>
</evidence>
<dbReference type="CDD" id="cd12148">
    <property type="entry name" value="fungal_TF_MHR"/>
    <property type="match status" value="1"/>
</dbReference>
<protein>
    <recommendedName>
        <fullName evidence="5">Zn(2)-C6 fungal-type domain-containing protein</fullName>
    </recommendedName>
</protein>
<dbReference type="InterPro" id="IPR050613">
    <property type="entry name" value="Sec_Metabolite_Reg"/>
</dbReference>
<name>A0A1B9GPM0_9TREE</name>
<dbReference type="PANTHER" id="PTHR31001:SF81">
    <property type="entry name" value="ZN(II)2CYS6 TRANSCRIPTION FACTOR"/>
    <property type="match status" value="1"/>
</dbReference>
<dbReference type="STRING" id="1296120.A0A1B9GPM0"/>
<dbReference type="GO" id="GO:0003677">
    <property type="term" value="F:DNA binding"/>
    <property type="evidence" value="ECO:0007669"/>
    <property type="project" value="InterPro"/>
</dbReference>
<dbReference type="GO" id="GO:0006351">
    <property type="term" value="P:DNA-templated transcription"/>
    <property type="evidence" value="ECO:0007669"/>
    <property type="project" value="InterPro"/>
</dbReference>
<organism evidence="6 7">
    <name type="scientific">Kwoniella heveanensis BCC8398</name>
    <dbReference type="NCBI Taxonomy" id="1296120"/>
    <lineage>
        <taxon>Eukaryota</taxon>
        <taxon>Fungi</taxon>
        <taxon>Dikarya</taxon>
        <taxon>Basidiomycota</taxon>
        <taxon>Agaricomycotina</taxon>
        <taxon>Tremellomycetes</taxon>
        <taxon>Tremellales</taxon>
        <taxon>Cryptococcaceae</taxon>
        <taxon>Kwoniella</taxon>
    </lineage>
</organism>
<dbReference type="InterPro" id="IPR036864">
    <property type="entry name" value="Zn2-C6_fun-type_DNA-bd_sf"/>
</dbReference>
<feature type="domain" description="Zn(2)-C6 fungal-type" evidence="5">
    <location>
        <begin position="356"/>
        <end position="387"/>
    </location>
</feature>
<evidence type="ECO:0000256" key="2">
    <source>
        <dbReference type="ARBA" id="ARBA00022723"/>
    </source>
</evidence>
<keyword evidence="7" id="KW-1185">Reference proteome</keyword>
<feature type="region of interest" description="Disordered" evidence="4">
    <location>
        <begin position="238"/>
        <end position="324"/>
    </location>
</feature>
<feature type="region of interest" description="Disordered" evidence="4">
    <location>
        <begin position="484"/>
        <end position="524"/>
    </location>
</feature>
<feature type="region of interest" description="Disordered" evidence="4">
    <location>
        <begin position="1103"/>
        <end position="1163"/>
    </location>
</feature>
<keyword evidence="2" id="KW-0479">Metal-binding</keyword>
<dbReference type="AlphaFoldDB" id="A0A1B9GPM0"/>
<evidence type="ECO:0000256" key="4">
    <source>
        <dbReference type="SAM" id="MobiDB-lite"/>
    </source>
</evidence>
<keyword evidence="3" id="KW-0539">Nucleus</keyword>
<dbReference type="PROSITE" id="PS50048">
    <property type="entry name" value="ZN2_CY6_FUNGAL_2"/>
    <property type="match status" value="1"/>
</dbReference>
<feature type="compositionally biased region" description="Low complexity" evidence="4">
    <location>
        <begin position="484"/>
        <end position="495"/>
    </location>
</feature>
<feature type="compositionally biased region" description="Polar residues" evidence="4">
    <location>
        <begin position="238"/>
        <end position="262"/>
    </location>
</feature>